<dbReference type="STRING" id="2594813.A0A395MU62"/>
<dbReference type="PROSITE" id="PS00675">
    <property type="entry name" value="SIGMA54_INTERACT_1"/>
    <property type="match status" value="1"/>
</dbReference>
<feature type="region of interest" description="Disordered" evidence="1">
    <location>
        <begin position="1131"/>
        <end position="1152"/>
    </location>
</feature>
<accession>A0A395MU62</accession>
<evidence type="ECO:0000313" key="6">
    <source>
        <dbReference type="Proteomes" id="UP000265631"/>
    </source>
</evidence>
<dbReference type="Proteomes" id="UP000265631">
    <property type="component" value="Unassembled WGS sequence"/>
</dbReference>
<dbReference type="InterPro" id="IPR058519">
    <property type="entry name" value="DUF8206"/>
</dbReference>
<dbReference type="Pfam" id="PF26633">
    <property type="entry name" value="DUF8206"/>
    <property type="match status" value="1"/>
</dbReference>
<evidence type="ECO:0000259" key="4">
    <source>
        <dbReference type="Pfam" id="PF26633"/>
    </source>
</evidence>
<comment type="caution">
    <text evidence="5">The sequence shown here is derived from an EMBL/GenBank/DDBJ whole genome shotgun (WGS) entry which is preliminary data.</text>
</comment>
<gene>
    <name evidence="5" type="ORF">FIE12Z_4967</name>
</gene>
<feature type="compositionally biased region" description="Basic and acidic residues" evidence="1">
    <location>
        <begin position="1134"/>
        <end position="1148"/>
    </location>
</feature>
<proteinExistence type="predicted"/>
<dbReference type="InterPro" id="IPR056072">
    <property type="entry name" value="SNTX_MACPF/CDC-like_dom"/>
</dbReference>
<feature type="domain" description="SNTX MACPF/CDC-like" evidence="2">
    <location>
        <begin position="9"/>
        <end position="268"/>
    </location>
</feature>
<evidence type="ECO:0000259" key="3">
    <source>
        <dbReference type="Pfam" id="PF24676"/>
    </source>
</evidence>
<dbReference type="InterPro" id="IPR027417">
    <property type="entry name" value="P-loop_NTPase"/>
</dbReference>
<name>A0A395MU62_9HYPO</name>
<evidence type="ECO:0008006" key="7">
    <source>
        <dbReference type="Google" id="ProtNLM"/>
    </source>
</evidence>
<dbReference type="SUPFAM" id="SSF52540">
    <property type="entry name" value="P-loop containing nucleoside triphosphate hydrolases"/>
    <property type="match status" value="1"/>
</dbReference>
<feature type="compositionally biased region" description="Basic and acidic residues" evidence="1">
    <location>
        <begin position="1268"/>
        <end position="1288"/>
    </location>
</feature>
<dbReference type="Pfam" id="PF24676">
    <property type="entry name" value="DUF7656"/>
    <property type="match status" value="1"/>
</dbReference>
<dbReference type="Gene3D" id="3.40.50.300">
    <property type="entry name" value="P-loop containing nucleotide triphosphate hydrolases"/>
    <property type="match status" value="1"/>
</dbReference>
<dbReference type="InterPro" id="IPR056073">
    <property type="entry name" value="DUF7656"/>
</dbReference>
<evidence type="ECO:0000259" key="2">
    <source>
        <dbReference type="Pfam" id="PF24674"/>
    </source>
</evidence>
<dbReference type="Pfam" id="PF24674">
    <property type="entry name" value="MACPF_SNTX"/>
    <property type="match status" value="1"/>
</dbReference>
<feature type="domain" description="DUF7656" evidence="3">
    <location>
        <begin position="391"/>
        <end position="479"/>
    </location>
</feature>
<evidence type="ECO:0000313" key="5">
    <source>
        <dbReference type="EMBL" id="RFN50729.1"/>
    </source>
</evidence>
<feature type="region of interest" description="Disordered" evidence="1">
    <location>
        <begin position="1232"/>
        <end position="1302"/>
    </location>
</feature>
<feature type="region of interest" description="Disordered" evidence="1">
    <location>
        <begin position="1335"/>
        <end position="1386"/>
    </location>
</feature>
<feature type="domain" description="DUF8206" evidence="4">
    <location>
        <begin position="870"/>
        <end position="953"/>
    </location>
</feature>
<sequence length="1522" mass="172641">MTPIVVPDIVRPALGAEVPIGTIYDATRDQFLPASGLPPTPPAGVILASPCPIERQNEITTSIGSSHAARFAAMGIDPNLAASVLSGLINPQGSGTFLTDGTSEKDILYGAVRHIYNTCQERLNLSPDLLDMLAYNTASMADHHGAYIVVGVTYGLQSIITMKHHIKGSSNKEHVESIFQHDLQAVYEIAKARHSYEFSDNTVNKRLTLEYELKLYTDVQREYGINKQSLALLFTFLQKGPQQIRAGDGGKGYPITYSMLPVQQLKGLLPGAQVLPSFTPKHVTDIDPMLDIVDRFNEGKDKLEDYKLFIQGNKQHIPYTHVEDVDDAIFQISEALERFKHALQRAVIGVRAGTMDGHCLHEIYAHVGSHPEQVSMIAGQQSDKINFIKEATDHGATYIGFNGLSTKHRDLPHDGPVPYAFEISNAAMKISSSWDEKRLAFMEFLLKPSRSCQVYIIDCDAPSEYKHLDGALFGKWERNIEAPSPRLERNRSKMERDEPAIQPEPQIHSYQCEEDTRGHSFTFNRNTSSYPHEVLTRSDRPVYYNILVLGETGVGKSTFINALYNYLKFETFDEAKMRSAKKLEYVVPCHFEFNAPSPSDPYDSVRKVIRVGHSDRERNGIPGNSATQQTSVYEMPYKGITYRIFDTPGIGDTRGPEQDKKNVRGIMALLRNYEELHGILILLRSSETRLTERFEFCFQELLTYLSREAVLNIAFGFTHTIGSGYRPGDCYPILKRKLQDLKVNFDLGSQTAYSFDADSFRYLAALYRKVEVSDDSRYCESWDRSKMEALRFLYHVGTLKPHDVAQTTSMEEARRAVEQLLVPMVQVSQGVQKNIELVADKLKELKDTRLTGDELRKKLHVDKIEFSAKKLEKPRTVCKHKECCDYKTNSDGEIVVIYNSICHQDCNLADVTEDCVGDPGLIKCRAFKRGSRNHCIHKSCGHHWQEHMHYRYELEERKARVKDTEVERLLKANTDDIEVRQAGIRKFQDLQQEYVHEQKQLRRAAVRFVVYLQRHAFTTINDATEKYYHQLIEVEESKIQFGKDKRLNVDPSIKKLKRLKRDLNAYLELNETINRDMRDPCGSSDEPLDKDGVQKLKHDLYNLKHFGHSLKKMKIDIGACQEIGLPVRSPCRAKSQERKPDRSGDGGARHSRRREGSIIISYVASSGRIHWTAVKGCVANEHGMKMGLSHMGRLNDDVDSQPIAKARCLYMLIYTICGYLFKYDFAAGADLSRSSSESPIPLPGDFDEPSSSEREPSTPSSQPSDIPPQHEARQVLIRRNDSPDELTRDYYGNQPAVPQQRRLNRIQDEDGNLERISFGQPPSPPMNLHARTTSIGTQTVDEERRRRDANAPPPSSYNSSQRTRYPLQDNHDDRANSAEDVPTPASVVEIPRPFNAPPAAEKIDLVFSYDVFPGFNVQFHPEGDIFTYSLHRFLHEVNWQSAPEVLLVCLEAPGRTHMDLVFKNDEDHFGLAMRRYKQIALGLMADYNRLKMGAVIEIAFEPVVKGHTHNIVFDILLLPSVD</sequence>
<keyword evidence="6" id="KW-1185">Reference proteome</keyword>
<reference evidence="5 6" key="1">
    <citation type="journal article" date="2018" name="PLoS Pathog.">
        <title>Evolution of structural diversity of trichothecenes, a family of toxins produced by plant pathogenic and entomopathogenic fungi.</title>
        <authorList>
            <person name="Proctor R.H."/>
            <person name="McCormick S.P."/>
            <person name="Kim H.S."/>
            <person name="Cardoza R.E."/>
            <person name="Stanley A.M."/>
            <person name="Lindo L."/>
            <person name="Kelly A."/>
            <person name="Brown D.W."/>
            <person name="Lee T."/>
            <person name="Vaughan M.M."/>
            <person name="Alexander N.J."/>
            <person name="Busman M."/>
            <person name="Gutierrez S."/>
        </authorList>
    </citation>
    <scope>NUCLEOTIDE SEQUENCE [LARGE SCALE GENOMIC DNA]</scope>
    <source>
        <strain evidence="5 6">NRRL 13405</strain>
    </source>
</reference>
<dbReference type="PANTHER" id="PTHR32046">
    <property type="entry name" value="G DOMAIN-CONTAINING PROTEIN"/>
    <property type="match status" value="1"/>
</dbReference>
<dbReference type="PANTHER" id="PTHR32046:SF11">
    <property type="entry name" value="IMMUNE-ASSOCIATED NUCLEOTIDE-BINDING PROTEIN 10-LIKE"/>
    <property type="match status" value="1"/>
</dbReference>
<protein>
    <recommendedName>
        <fullName evidence="7">G domain-containing protein</fullName>
    </recommendedName>
</protein>
<evidence type="ECO:0000256" key="1">
    <source>
        <dbReference type="SAM" id="MobiDB-lite"/>
    </source>
</evidence>
<organism evidence="5 6">
    <name type="scientific">Fusarium flagelliforme</name>
    <dbReference type="NCBI Taxonomy" id="2675880"/>
    <lineage>
        <taxon>Eukaryota</taxon>
        <taxon>Fungi</taxon>
        <taxon>Dikarya</taxon>
        <taxon>Ascomycota</taxon>
        <taxon>Pezizomycotina</taxon>
        <taxon>Sordariomycetes</taxon>
        <taxon>Hypocreomycetidae</taxon>
        <taxon>Hypocreales</taxon>
        <taxon>Nectriaceae</taxon>
        <taxon>Fusarium</taxon>
        <taxon>Fusarium incarnatum-equiseti species complex</taxon>
    </lineage>
</organism>
<dbReference type="InterPro" id="IPR025662">
    <property type="entry name" value="Sigma_54_int_dom_ATP-bd_1"/>
</dbReference>
<dbReference type="EMBL" id="PXXK01000128">
    <property type="protein sequence ID" value="RFN50729.1"/>
    <property type="molecule type" value="Genomic_DNA"/>
</dbReference>